<keyword evidence="3" id="KW-0597">Phosphoprotein</keyword>
<evidence type="ECO:0000313" key="11">
    <source>
        <dbReference type="Proteomes" id="UP000549113"/>
    </source>
</evidence>
<evidence type="ECO:0000256" key="2">
    <source>
        <dbReference type="ARBA" id="ARBA00022475"/>
    </source>
</evidence>
<dbReference type="InterPro" id="IPR000253">
    <property type="entry name" value="FHA_dom"/>
</dbReference>
<dbReference type="RefSeq" id="WP_183499515.1">
    <property type="nucleotide sequence ID" value="NZ_BAABCO010000005.1"/>
</dbReference>
<accession>A0AA40SPA5</accession>
<evidence type="ECO:0000256" key="5">
    <source>
        <dbReference type="ARBA" id="ARBA00022989"/>
    </source>
</evidence>
<dbReference type="InterPro" id="IPR010432">
    <property type="entry name" value="RDD"/>
</dbReference>
<dbReference type="Pfam" id="PF00498">
    <property type="entry name" value="FHA"/>
    <property type="match status" value="1"/>
</dbReference>
<feature type="region of interest" description="Disordered" evidence="7">
    <location>
        <begin position="242"/>
        <end position="337"/>
    </location>
</feature>
<evidence type="ECO:0000256" key="8">
    <source>
        <dbReference type="SAM" id="Phobius"/>
    </source>
</evidence>
<evidence type="ECO:0000256" key="1">
    <source>
        <dbReference type="ARBA" id="ARBA00004651"/>
    </source>
</evidence>
<name>A0AA40SPA5_9MICO</name>
<dbReference type="SUPFAM" id="SSF49879">
    <property type="entry name" value="SMAD/FHA domain"/>
    <property type="match status" value="1"/>
</dbReference>
<dbReference type="Proteomes" id="UP000549113">
    <property type="component" value="Unassembled WGS sequence"/>
</dbReference>
<evidence type="ECO:0000256" key="6">
    <source>
        <dbReference type="ARBA" id="ARBA00023136"/>
    </source>
</evidence>
<keyword evidence="4 8" id="KW-0812">Transmembrane</keyword>
<feature type="transmembrane region" description="Helical" evidence="8">
    <location>
        <begin position="57"/>
        <end position="78"/>
    </location>
</feature>
<feature type="domain" description="FHA" evidence="9">
    <location>
        <begin position="389"/>
        <end position="444"/>
    </location>
</feature>
<dbReference type="CDD" id="cd00060">
    <property type="entry name" value="FHA"/>
    <property type="match status" value="1"/>
</dbReference>
<proteinExistence type="predicted"/>
<sequence length="480" mass="49825">MSDSEARRARPGGSIWEIDDDERPIEGLDAYGRARPEYAASLGLIPAPFGRRVLSTVFEILLVALLQLPMLIVTLPALLQVVAEGDPAALFGRNDLLWVGLAGLVSSVLTTAFIIVQLVLNGRRGVTFGKMLTGIRVVNVRTLERPKFWRGAVVRYLIMWGSFIVVLIGPLLVVALSPLFDPEKRGRGWPDRVAQTWFVDARRGLNPYDAKRMRIARKAAATDLVDERSVLPSLATSAGHRGPDVYIPVTRSSGGVLGAARPEPTAGPGEEPPAIPTVVVPSAFTPQPPAMSSPDAAPGVAVPPVVRPAASTPSPTAWAPPQLLPSDPAPAAARPAAAAVPAPAAPAPAVAPPASLAAHAPDAAPVPVTVRVSLMLDSGETIDIDAGGALIGRAPAAGPADAGLALVPVHDPSMSVSKTHLAVLRSDGIVVVVDCGSTNGSALSRGGTEQPLTAGEKTPLADGDTIRFGDRFAQVRISRG</sequence>
<keyword evidence="6 8" id="KW-0472">Membrane</keyword>
<dbReference type="PANTHER" id="PTHR36115:SF4">
    <property type="entry name" value="MEMBRANE PROTEIN"/>
    <property type="match status" value="1"/>
</dbReference>
<keyword evidence="11" id="KW-1185">Reference proteome</keyword>
<dbReference type="InterPro" id="IPR051791">
    <property type="entry name" value="Pra-immunoreactive"/>
</dbReference>
<dbReference type="Pfam" id="PF06271">
    <property type="entry name" value="RDD"/>
    <property type="match status" value="1"/>
</dbReference>
<dbReference type="GO" id="GO:0005886">
    <property type="term" value="C:plasma membrane"/>
    <property type="evidence" value="ECO:0007669"/>
    <property type="project" value="UniProtKB-SubCell"/>
</dbReference>
<dbReference type="InterPro" id="IPR008984">
    <property type="entry name" value="SMAD_FHA_dom_sf"/>
</dbReference>
<feature type="transmembrane region" description="Helical" evidence="8">
    <location>
        <begin position="157"/>
        <end position="180"/>
    </location>
</feature>
<reference evidence="10 11" key="1">
    <citation type="submission" date="2020-08" db="EMBL/GenBank/DDBJ databases">
        <title>Sequencing the genomes of 1000 actinobacteria strains.</title>
        <authorList>
            <person name="Klenk H.-P."/>
        </authorList>
    </citation>
    <scope>NUCLEOTIDE SEQUENCE [LARGE SCALE GENOMIC DNA]</scope>
    <source>
        <strain evidence="10 11">DSM 19600</strain>
    </source>
</reference>
<dbReference type="EMBL" id="JACIFH010000001">
    <property type="protein sequence ID" value="MBB4139910.1"/>
    <property type="molecule type" value="Genomic_DNA"/>
</dbReference>
<evidence type="ECO:0000256" key="4">
    <source>
        <dbReference type="ARBA" id="ARBA00022692"/>
    </source>
</evidence>
<evidence type="ECO:0000256" key="7">
    <source>
        <dbReference type="SAM" id="MobiDB-lite"/>
    </source>
</evidence>
<dbReference type="AlphaFoldDB" id="A0AA40SPA5"/>
<dbReference type="Gene3D" id="2.60.200.20">
    <property type="match status" value="1"/>
</dbReference>
<keyword evidence="5 8" id="KW-1133">Transmembrane helix</keyword>
<feature type="compositionally biased region" description="Low complexity" evidence="7">
    <location>
        <begin position="292"/>
        <end position="337"/>
    </location>
</feature>
<evidence type="ECO:0000313" key="10">
    <source>
        <dbReference type="EMBL" id="MBB4139910.1"/>
    </source>
</evidence>
<dbReference type="PROSITE" id="PS50006">
    <property type="entry name" value="FHA_DOMAIN"/>
    <property type="match status" value="1"/>
</dbReference>
<dbReference type="PANTHER" id="PTHR36115">
    <property type="entry name" value="PROLINE-RICH ANTIGEN HOMOLOG-RELATED"/>
    <property type="match status" value="1"/>
</dbReference>
<comment type="subcellular location">
    <subcellularLocation>
        <location evidence="1">Cell membrane</location>
        <topology evidence="1">Multi-pass membrane protein</topology>
    </subcellularLocation>
</comment>
<protein>
    <submittedName>
        <fullName evidence="10">RDD family membrane protein YckC</fullName>
    </submittedName>
</protein>
<gene>
    <name evidence="10" type="ORF">BKA10_001704</name>
</gene>
<evidence type="ECO:0000259" key="9">
    <source>
        <dbReference type="PROSITE" id="PS50006"/>
    </source>
</evidence>
<feature type="compositionally biased region" description="Low complexity" evidence="7">
    <location>
        <begin position="258"/>
        <end position="269"/>
    </location>
</feature>
<organism evidence="10 11">
    <name type="scientific">Microbacterium invictum</name>
    <dbReference type="NCBI Taxonomy" id="515415"/>
    <lineage>
        <taxon>Bacteria</taxon>
        <taxon>Bacillati</taxon>
        <taxon>Actinomycetota</taxon>
        <taxon>Actinomycetes</taxon>
        <taxon>Micrococcales</taxon>
        <taxon>Microbacteriaceae</taxon>
        <taxon>Microbacterium</taxon>
    </lineage>
</organism>
<keyword evidence="2" id="KW-1003">Cell membrane</keyword>
<comment type="caution">
    <text evidence="10">The sequence shown here is derived from an EMBL/GenBank/DDBJ whole genome shotgun (WGS) entry which is preliminary data.</text>
</comment>
<evidence type="ECO:0000256" key="3">
    <source>
        <dbReference type="ARBA" id="ARBA00022553"/>
    </source>
</evidence>
<feature type="transmembrane region" description="Helical" evidence="8">
    <location>
        <begin position="98"/>
        <end position="120"/>
    </location>
</feature>